<accession>A0AAV4LV81</accession>
<dbReference type="GeneID" id="94195241"/>
<sequence length="882" mass="97248">MDWILRVTGKDGGGGHNSGNEKQLAQAITELPEFKQAIEAAAEKLTESGSDASKALQNLNNAGTLGKIIGKLAEGLAAFIGYEERRGKITGHGIGRKPTGKNGGDDEKPWESLDELRRSSNGKGYYYSYNPTHADWQKNVEVGGEPQKKAKEQCAKIFLGCLPIVVSALSHIYWRCSVTNGWSSLKLTDNSSALGDYLFVMGYHPLILQKDHTGHKVVEQIKKHFKDFYGATSHSNSTYLVFLNAVRTQIHKKLKEGSGAKLEEHPIASLYFAAQNYFTLKQSNSFGQSTGSPKSIREMLYFLAALPFSPVYEEFDKYITEYFKAVTGIQSSNDSQLKFSVADSAKAKSPAGDTLSAEEFKTYLTATCNYSPVLLGYIQGNSADTVAEPWLHSLFCNSEFALAYSSSSPLLSKLADYTYALQFQFHYIHSMCSNSIIKCGWQQCRFGQNMHAHTTSHICPLGCKNSNPSKCTHYSSGGCNHYGECGSSPTSSSPLQAFLTDKLQGFSLSSNPDPWSPNHLENHPTGSMCHVKMGFYSKLRDDPGKGGQLYFVLRLICGSSTSSLRQLCEKLGCLTKRTPRSLGDMFGFTWHLKGQLANTFSSIQTALWFKGLVGHTPFSYAMNKEPEILEKFVGSRKSHSSSHDTHDLKSLSNTGCKEQGRNCGPYLSPLTISNGATFGKPPSYASTYLSWMVYLTVDLQSGFQQLLDEFKNIDCKASGCRAKAGVTTACQIQHKPGTHGNSAYNCSCESVVHCGGVLPLLYRYGFTFGSTGALFGERNTKTKRNCDAFAKQLQSVISGNPLSNLLTSIDDFLYLFRYYFLGNLSAFWSIYMCLILYTFFFLLDTLQLRSHLKISASHMVPPLAILTSGTPLPVTKLTYITQ</sequence>
<evidence type="ECO:0000313" key="4">
    <source>
        <dbReference type="Proteomes" id="UP001497744"/>
    </source>
</evidence>
<comment type="caution">
    <text evidence="3">The sequence shown here is derived from an EMBL/GenBank/DDBJ whole genome shotgun (WGS) entry which is preliminary data.</text>
</comment>
<keyword evidence="4" id="KW-1185">Reference proteome</keyword>
<keyword evidence="2" id="KW-0472">Membrane</keyword>
<evidence type="ECO:0000256" key="2">
    <source>
        <dbReference type="SAM" id="Phobius"/>
    </source>
</evidence>
<reference evidence="3 4" key="1">
    <citation type="submission" date="2021-06" db="EMBL/GenBank/DDBJ databases">
        <title>Genome sequence of Babesia caballi.</title>
        <authorList>
            <person name="Yamagishi J."/>
            <person name="Kidaka T."/>
            <person name="Ochi A."/>
        </authorList>
    </citation>
    <scope>NUCLEOTIDE SEQUENCE [LARGE SCALE GENOMIC DNA]</scope>
    <source>
        <strain evidence="3">USDA-D6B2</strain>
    </source>
</reference>
<dbReference type="RefSeq" id="XP_067715829.1">
    <property type="nucleotide sequence ID" value="XM_067859728.1"/>
</dbReference>
<organism evidence="3 4">
    <name type="scientific">Babesia caballi</name>
    <dbReference type="NCBI Taxonomy" id="5871"/>
    <lineage>
        <taxon>Eukaryota</taxon>
        <taxon>Sar</taxon>
        <taxon>Alveolata</taxon>
        <taxon>Apicomplexa</taxon>
        <taxon>Aconoidasida</taxon>
        <taxon>Piroplasmida</taxon>
        <taxon>Babesiidae</taxon>
        <taxon>Babesia</taxon>
    </lineage>
</organism>
<keyword evidence="2" id="KW-1133">Transmembrane helix</keyword>
<feature type="transmembrane region" description="Helical" evidence="2">
    <location>
        <begin position="818"/>
        <end position="843"/>
    </location>
</feature>
<feature type="region of interest" description="Disordered" evidence="1">
    <location>
        <begin position="91"/>
        <end position="111"/>
    </location>
</feature>
<dbReference type="Pfam" id="PF12785">
    <property type="entry name" value="VESA1_N"/>
    <property type="match status" value="1"/>
</dbReference>
<dbReference type="Proteomes" id="UP001497744">
    <property type="component" value="Unassembled WGS sequence"/>
</dbReference>
<protein>
    <submittedName>
        <fullName evidence="3">Variant erythrocyte surface antigen-1 family protein</fullName>
    </submittedName>
</protein>
<evidence type="ECO:0000313" key="3">
    <source>
        <dbReference type="EMBL" id="GIX63760.1"/>
    </source>
</evidence>
<dbReference type="InterPro" id="IPR024751">
    <property type="entry name" value="VESA1"/>
</dbReference>
<proteinExistence type="predicted"/>
<keyword evidence="2" id="KW-0812">Transmembrane</keyword>
<dbReference type="AlphaFoldDB" id="A0AAV4LV81"/>
<dbReference type="EMBL" id="BPLF01000002">
    <property type="protein sequence ID" value="GIX63760.1"/>
    <property type="molecule type" value="Genomic_DNA"/>
</dbReference>
<evidence type="ECO:0000256" key="1">
    <source>
        <dbReference type="SAM" id="MobiDB-lite"/>
    </source>
</evidence>
<gene>
    <name evidence="3" type="ORF">BcabD6B2_31950</name>
</gene>
<name>A0AAV4LV81_BABCB</name>